<name>A0AAN6IBR4_9EURO</name>
<evidence type="ECO:0000313" key="3">
    <source>
        <dbReference type="Proteomes" id="UP001203852"/>
    </source>
</evidence>
<feature type="compositionally biased region" description="Pro residues" evidence="1">
    <location>
        <begin position="9"/>
        <end position="27"/>
    </location>
</feature>
<feature type="compositionally biased region" description="Basic and acidic residues" evidence="1">
    <location>
        <begin position="141"/>
        <end position="156"/>
    </location>
</feature>
<dbReference type="AlphaFoldDB" id="A0AAN6IBR4"/>
<organism evidence="2 3">
    <name type="scientific">Exophiala viscosa</name>
    <dbReference type="NCBI Taxonomy" id="2486360"/>
    <lineage>
        <taxon>Eukaryota</taxon>
        <taxon>Fungi</taxon>
        <taxon>Dikarya</taxon>
        <taxon>Ascomycota</taxon>
        <taxon>Pezizomycotina</taxon>
        <taxon>Eurotiomycetes</taxon>
        <taxon>Chaetothyriomycetidae</taxon>
        <taxon>Chaetothyriales</taxon>
        <taxon>Herpotrichiellaceae</taxon>
        <taxon>Exophiala</taxon>
    </lineage>
</organism>
<reference evidence="2" key="1">
    <citation type="journal article" date="2022" name="bioRxiv">
        <title>Deciphering the potential niche of two novel black yeast fungi from a biological soil crust based on their genomes, phenotypes, and melanin regulation.</title>
        <authorList>
            <consortium name="DOE Joint Genome Institute"/>
            <person name="Carr E.C."/>
            <person name="Barton Q."/>
            <person name="Grambo S."/>
            <person name="Sullivan M."/>
            <person name="Renfro C.M."/>
            <person name="Kuo A."/>
            <person name="Pangilinan J."/>
            <person name="Lipzen A."/>
            <person name="Keymanesh K."/>
            <person name="Savage E."/>
            <person name="Barry K."/>
            <person name="Grigoriev I.V."/>
            <person name="Riekhof W.R."/>
            <person name="Harris S.S."/>
        </authorList>
    </citation>
    <scope>NUCLEOTIDE SEQUENCE</scope>
    <source>
        <strain evidence="2">JF 03-4F</strain>
    </source>
</reference>
<gene>
    <name evidence="2" type="ORF">EDD36DRAFT_466606</name>
</gene>
<keyword evidence="3" id="KW-1185">Reference proteome</keyword>
<evidence type="ECO:0008006" key="4">
    <source>
        <dbReference type="Google" id="ProtNLM"/>
    </source>
</evidence>
<dbReference type="Proteomes" id="UP001203852">
    <property type="component" value="Unassembled WGS sequence"/>
</dbReference>
<feature type="compositionally biased region" description="Polar residues" evidence="1">
    <location>
        <begin position="76"/>
        <end position="85"/>
    </location>
</feature>
<feature type="region of interest" description="Disordered" evidence="1">
    <location>
        <begin position="1"/>
        <end position="48"/>
    </location>
</feature>
<feature type="region of interest" description="Disordered" evidence="1">
    <location>
        <begin position="65"/>
        <end position="159"/>
    </location>
</feature>
<evidence type="ECO:0000256" key="1">
    <source>
        <dbReference type="SAM" id="MobiDB-lite"/>
    </source>
</evidence>
<dbReference type="EMBL" id="MU404356">
    <property type="protein sequence ID" value="KAI1611678.1"/>
    <property type="molecule type" value="Genomic_DNA"/>
</dbReference>
<sequence>MAEYYNPGGYPPPPAHTQNTYPPPPRPQQYEGQPQGNSGYSSPAPQVSVVSDGVARAVNSIQSTYGYQPAREDQYQHSPRSSGVQVGQYGAPDYEYGRERRNSGPYAASQYRGSEASYYAPPPHEHSDRPSSRGSRRGREKSRDRGEKHGHHEAEKAVGATVLGGALAGWAGHELGHSNSLVTVASTLVGAYAGHKLESRHEKDKVKKREHEHKEGESVDYSEYRAGGAGADGIITTIERHSRAR</sequence>
<feature type="region of interest" description="Disordered" evidence="1">
    <location>
        <begin position="198"/>
        <end position="225"/>
    </location>
</feature>
<proteinExistence type="predicted"/>
<feature type="compositionally biased region" description="Polar residues" evidence="1">
    <location>
        <begin position="30"/>
        <end position="48"/>
    </location>
</feature>
<protein>
    <recommendedName>
        <fullName evidence="4">Glycine zipper 2TM domain-containing protein</fullName>
    </recommendedName>
</protein>
<accession>A0AAN6IBR4</accession>
<comment type="caution">
    <text evidence="2">The sequence shown here is derived from an EMBL/GenBank/DDBJ whole genome shotgun (WGS) entry which is preliminary data.</text>
</comment>
<evidence type="ECO:0000313" key="2">
    <source>
        <dbReference type="EMBL" id="KAI1611678.1"/>
    </source>
</evidence>
<feature type="compositionally biased region" description="Basic and acidic residues" evidence="1">
    <location>
        <begin position="198"/>
        <end position="217"/>
    </location>
</feature>